<dbReference type="AlphaFoldDB" id="A0A9D3S703"/>
<reference evidence="4" key="1">
    <citation type="submission" date="2021-01" db="EMBL/GenBank/DDBJ databases">
        <title>A chromosome-scale assembly of European eel, Anguilla anguilla.</title>
        <authorList>
            <person name="Henkel C."/>
            <person name="Jong-Raadsen S.A."/>
            <person name="Dufour S."/>
            <person name="Weltzien F.-A."/>
            <person name="Palstra A.P."/>
            <person name="Pelster B."/>
            <person name="Spaink H.P."/>
            <person name="Van Den Thillart G.E."/>
            <person name="Jansen H."/>
            <person name="Zahm M."/>
            <person name="Klopp C."/>
            <person name="Cedric C."/>
            <person name="Louis A."/>
            <person name="Berthelot C."/>
            <person name="Parey E."/>
            <person name="Roest Crollius H."/>
            <person name="Montfort J."/>
            <person name="Robinson-Rechavi M."/>
            <person name="Bucao C."/>
            <person name="Bouchez O."/>
            <person name="Gislard M."/>
            <person name="Lluch J."/>
            <person name="Milhes M."/>
            <person name="Lampietro C."/>
            <person name="Lopez Roques C."/>
            <person name="Donnadieu C."/>
            <person name="Braasch I."/>
            <person name="Desvignes T."/>
            <person name="Postlethwait J."/>
            <person name="Bobe J."/>
            <person name="Guiguen Y."/>
            <person name="Dirks R."/>
        </authorList>
    </citation>
    <scope>NUCLEOTIDE SEQUENCE</scope>
    <source>
        <strain evidence="4">Tag_6206</strain>
        <tissue evidence="4">Liver</tissue>
    </source>
</reference>
<dbReference type="InterPro" id="IPR052428">
    <property type="entry name" value="Autophagy_HostDef_Reg"/>
</dbReference>
<dbReference type="Proteomes" id="UP001044222">
    <property type="component" value="Unassembled WGS sequence"/>
</dbReference>
<dbReference type="GO" id="GO:1901981">
    <property type="term" value="F:phosphatidylinositol phosphate binding"/>
    <property type="evidence" value="ECO:0007669"/>
    <property type="project" value="TreeGrafter"/>
</dbReference>
<dbReference type="Pfam" id="PF13901">
    <property type="entry name" value="RH_dom"/>
    <property type="match status" value="1"/>
</dbReference>
<keyword evidence="5" id="KW-1185">Reference proteome</keyword>
<accession>A0A9D3S703</accession>
<proteinExistence type="predicted"/>
<sequence>MDPDGVLKVNRTGSVLPHGALPRSQPHCVSWFEDSTPLQALPPPLLAPGPSLAEEFSDPAVMGHLGGSGRCSASPVSVRKMLLSLIESSGGTRYQPLSQHSPPPHRGTPPSRDGSPSSSVTSEDEPGACFSTDSEDGGYNEPTGDGALKRHDTSQLDADADQGLSLPRINQFISRKKRLSRPARTLSQPTPAKHIARRRERTAQTGKSPLPDLQPHPLQSSEKPRCVSLSANLNRLLGVGLHLPFRGPGAVVQGQEEGHKPRSQSDTHVLPGPRNVSENLHTPDSILRASSDLEKENAHFLVADMVLEAVEGAKWAVLGERSAGVSPWCADCIQETQNQTKNCRSLYIKHSASVASSDSGYVEWCTSQSSSTCPPSPSLTQEQPPPSEADKHETAADSESSSVLSSSQFPTILCSAEVLALQLVSVFKKQWFAKEDVSLTSLHSALQEFLPGNDSMETEDILTLAREIKQKSRMRGTLTWAPPRFQIIFCTHPTQKRSVVVASQNYLCAGCGTQVEAKYLKKLRYCEYLGRYFCDCCHSDAESVIPGHVLEKWDFGRYPVCNFSSRLLESVWHQPLFSLAWVGKNLGSRARELARFMELQEQLLAIKKLLTVCRLSDRVLLELEQLPGHLTQEPLLLSMDDLQRIKRGQLVSQARALLRTAIAHVGNCQICLARGFICEFCKKKDVLFPFQTATCKRCRDCKSCFHIECFRDEECPKCRRIQTRRTRTDSELNSTPQ</sequence>
<dbReference type="PANTHER" id="PTHR45971">
    <property type="entry name" value="PHOX (PX) DOMAIN-CONTAINING PROTEIN"/>
    <property type="match status" value="1"/>
</dbReference>
<comment type="caution">
    <text evidence="4">The sequence shown here is derived from an EMBL/GenBank/DDBJ whole genome shotgun (WGS) entry which is preliminary data.</text>
</comment>
<dbReference type="SMART" id="SM01175">
    <property type="entry name" value="DUF4206"/>
    <property type="match status" value="1"/>
</dbReference>
<evidence type="ECO:0000256" key="1">
    <source>
        <dbReference type="ARBA" id="ARBA00023006"/>
    </source>
</evidence>
<feature type="compositionally biased region" description="Polar residues" evidence="2">
    <location>
        <begin position="91"/>
        <end position="100"/>
    </location>
</feature>
<organism evidence="4 5">
    <name type="scientific">Anguilla anguilla</name>
    <name type="common">European freshwater eel</name>
    <name type="synonym">Muraena anguilla</name>
    <dbReference type="NCBI Taxonomy" id="7936"/>
    <lineage>
        <taxon>Eukaryota</taxon>
        <taxon>Metazoa</taxon>
        <taxon>Chordata</taxon>
        <taxon>Craniata</taxon>
        <taxon>Vertebrata</taxon>
        <taxon>Euteleostomi</taxon>
        <taxon>Actinopterygii</taxon>
        <taxon>Neopterygii</taxon>
        <taxon>Teleostei</taxon>
        <taxon>Anguilliformes</taxon>
        <taxon>Anguillidae</taxon>
        <taxon>Anguilla</taxon>
    </lineage>
</organism>
<dbReference type="EMBL" id="JAFIRN010000003">
    <property type="protein sequence ID" value="KAG5852357.1"/>
    <property type="molecule type" value="Genomic_DNA"/>
</dbReference>
<keyword evidence="1" id="KW-0072">Autophagy</keyword>
<dbReference type="PANTHER" id="PTHR45971:SF2">
    <property type="entry name" value="PROTEIN ASSOCIATED WITH UVRAG AS AUTOPHAGY ENHANCER"/>
    <property type="match status" value="1"/>
</dbReference>
<feature type="compositionally biased region" description="Low complexity" evidence="2">
    <location>
        <begin position="370"/>
        <end position="381"/>
    </location>
</feature>
<dbReference type="Pfam" id="PF21054">
    <property type="entry name" value="RUBC_PIKBD"/>
    <property type="match status" value="1"/>
</dbReference>
<feature type="compositionally biased region" description="Basic and acidic residues" evidence="2">
    <location>
        <begin position="256"/>
        <end position="265"/>
    </location>
</feature>
<name>A0A9D3S703_ANGAN</name>
<dbReference type="GO" id="GO:0061910">
    <property type="term" value="P:autophagosome-endosome fusion"/>
    <property type="evidence" value="ECO:0007669"/>
    <property type="project" value="TreeGrafter"/>
</dbReference>
<feature type="region of interest" description="Disordered" evidence="2">
    <location>
        <begin position="91"/>
        <end position="224"/>
    </location>
</feature>
<dbReference type="GO" id="GO:0061909">
    <property type="term" value="P:autophagosome-lysosome fusion"/>
    <property type="evidence" value="ECO:0007669"/>
    <property type="project" value="TreeGrafter"/>
</dbReference>
<feature type="region of interest" description="Disordered" evidence="2">
    <location>
        <begin position="370"/>
        <end position="402"/>
    </location>
</feature>
<dbReference type="InterPro" id="IPR048569">
    <property type="entry name" value="RUBC_PIKBD"/>
</dbReference>
<gene>
    <name evidence="4" type="ORF">ANANG_G00061530</name>
</gene>
<evidence type="ECO:0000313" key="5">
    <source>
        <dbReference type="Proteomes" id="UP001044222"/>
    </source>
</evidence>
<feature type="region of interest" description="Disordered" evidence="2">
    <location>
        <begin position="250"/>
        <end position="281"/>
    </location>
</feature>
<dbReference type="InterPro" id="IPR025258">
    <property type="entry name" value="RH_dom"/>
</dbReference>
<dbReference type="GO" id="GO:0000421">
    <property type="term" value="C:autophagosome membrane"/>
    <property type="evidence" value="ECO:0007669"/>
    <property type="project" value="TreeGrafter"/>
</dbReference>
<evidence type="ECO:0000313" key="4">
    <source>
        <dbReference type="EMBL" id="KAG5852357.1"/>
    </source>
</evidence>
<protein>
    <recommendedName>
        <fullName evidence="3">Rubicon Homology domain-containing protein</fullName>
    </recommendedName>
</protein>
<feature type="domain" description="Rubicon Homology" evidence="3">
    <location>
        <begin position="524"/>
        <end position="725"/>
    </location>
</feature>
<dbReference type="GO" id="GO:0097352">
    <property type="term" value="P:autophagosome maturation"/>
    <property type="evidence" value="ECO:0007669"/>
    <property type="project" value="TreeGrafter"/>
</dbReference>
<evidence type="ECO:0000259" key="3">
    <source>
        <dbReference type="SMART" id="SM01175"/>
    </source>
</evidence>
<evidence type="ECO:0000256" key="2">
    <source>
        <dbReference type="SAM" id="MobiDB-lite"/>
    </source>
</evidence>